<gene>
    <name evidence="2" type="ORF">J1605_008461</name>
</gene>
<feature type="region of interest" description="Disordered" evidence="1">
    <location>
        <begin position="1"/>
        <end position="31"/>
    </location>
</feature>
<protein>
    <submittedName>
        <fullName evidence="2">Uncharacterized protein</fullName>
    </submittedName>
</protein>
<keyword evidence="3" id="KW-1185">Reference proteome</keyword>
<dbReference type="Proteomes" id="UP001159641">
    <property type="component" value="Unassembled WGS sequence"/>
</dbReference>
<organism evidence="2 3">
    <name type="scientific">Eschrichtius robustus</name>
    <name type="common">California gray whale</name>
    <name type="synonym">Eschrichtius gibbosus</name>
    <dbReference type="NCBI Taxonomy" id="9764"/>
    <lineage>
        <taxon>Eukaryota</taxon>
        <taxon>Metazoa</taxon>
        <taxon>Chordata</taxon>
        <taxon>Craniata</taxon>
        <taxon>Vertebrata</taxon>
        <taxon>Euteleostomi</taxon>
        <taxon>Mammalia</taxon>
        <taxon>Eutheria</taxon>
        <taxon>Laurasiatheria</taxon>
        <taxon>Artiodactyla</taxon>
        <taxon>Whippomorpha</taxon>
        <taxon>Cetacea</taxon>
        <taxon>Mysticeti</taxon>
        <taxon>Eschrichtiidae</taxon>
        <taxon>Eschrichtius</taxon>
    </lineage>
</organism>
<feature type="compositionally biased region" description="Low complexity" evidence="1">
    <location>
        <begin position="7"/>
        <end position="26"/>
    </location>
</feature>
<proteinExistence type="predicted"/>
<feature type="non-terminal residue" evidence="2">
    <location>
        <position position="107"/>
    </location>
</feature>
<evidence type="ECO:0000313" key="2">
    <source>
        <dbReference type="EMBL" id="KAJ8784310.1"/>
    </source>
</evidence>
<dbReference type="AlphaFoldDB" id="A0AB34H0A2"/>
<comment type="caution">
    <text evidence="2">The sequence shown here is derived from an EMBL/GenBank/DDBJ whole genome shotgun (WGS) entry which is preliminary data.</text>
</comment>
<evidence type="ECO:0000313" key="3">
    <source>
        <dbReference type="Proteomes" id="UP001159641"/>
    </source>
</evidence>
<sequence length="107" mass="11136">MRGLGGRSSAAGGALGAKKLLRPGGPESLQAQLEGGVPGLELDLSLSHNRGSVIGLLRWKVLLAQEGRKPAPAPATPRPQAGGGREHQPRDNVQLILTQPVEEPGVW</sequence>
<evidence type="ECO:0000256" key="1">
    <source>
        <dbReference type="SAM" id="MobiDB-lite"/>
    </source>
</evidence>
<feature type="region of interest" description="Disordered" evidence="1">
    <location>
        <begin position="67"/>
        <end position="107"/>
    </location>
</feature>
<reference evidence="2 3" key="1">
    <citation type="submission" date="2022-11" db="EMBL/GenBank/DDBJ databases">
        <title>Whole genome sequence of Eschrichtius robustus ER-17-0199.</title>
        <authorList>
            <person name="Bruniche-Olsen A."/>
            <person name="Black A.N."/>
            <person name="Fields C.J."/>
            <person name="Walden K."/>
            <person name="Dewoody J.A."/>
        </authorList>
    </citation>
    <scope>NUCLEOTIDE SEQUENCE [LARGE SCALE GENOMIC DNA]</scope>
    <source>
        <strain evidence="2">ER-17-0199</strain>
        <tissue evidence="2">Blubber</tissue>
    </source>
</reference>
<dbReference type="EMBL" id="JAIQCJ010002067">
    <property type="protein sequence ID" value="KAJ8784310.1"/>
    <property type="molecule type" value="Genomic_DNA"/>
</dbReference>
<accession>A0AB34H0A2</accession>
<name>A0AB34H0A2_ESCRO</name>